<dbReference type="GO" id="GO:0003677">
    <property type="term" value="F:DNA binding"/>
    <property type="evidence" value="ECO:0007669"/>
    <property type="project" value="UniProtKB-UniRule"/>
</dbReference>
<feature type="compositionally biased region" description="Low complexity" evidence="3">
    <location>
        <begin position="659"/>
        <end position="677"/>
    </location>
</feature>
<keyword evidence="1 2" id="KW-0238">DNA-binding</keyword>
<feature type="compositionally biased region" description="Gly residues" evidence="3">
    <location>
        <begin position="755"/>
        <end position="767"/>
    </location>
</feature>
<feature type="compositionally biased region" description="Basic and acidic residues" evidence="3">
    <location>
        <begin position="35"/>
        <end position="47"/>
    </location>
</feature>
<dbReference type="SUPFAM" id="SSF47095">
    <property type="entry name" value="HMG-box"/>
    <property type="match status" value="1"/>
</dbReference>
<keyword evidence="2" id="KW-0539">Nucleus</keyword>
<dbReference type="InterPro" id="IPR009071">
    <property type="entry name" value="HMG_box_dom"/>
</dbReference>
<feature type="compositionally biased region" description="Gly residues" evidence="3">
    <location>
        <begin position="65"/>
        <end position="74"/>
    </location>
</feature>
<accession>A0A9W7ZZ51</accession>
<feature type="region of interest" description="Disordered" evidence="3">
    <location>
        <begin position="526"/>
        <end position="615"/>
    </location>
</feature>
<dbReference type="AlphaFoldDB" id="A0A9W7ZZ51"/>
<feature type="region of interest" description="Disordered" evidence="3">
    <location>
        <begin position="834"/>
        <end position="855"/>
    </location>
</feature>
<evidence type="ECO:0000256" key="2">
    <source>
        <dbReference type="PROSITE-ProRule" id="PRU00267"/>
    </source>
</evidence>
<dbReference type="SMART" id="SM00398">
    <property type="entry name" value="HMG"/>
    <property type="match status" value="1"/>
</dbReference>
<dbReference type="Proteomes" id="UP001150569">
    <property type="component" value="Unassembled WGS sequence"/>
</dbReference>
<dbReference type="InterPro" id="IPR036910">
    <property type="entry name" value="HMG_box_dom_sf"/>
</dbReference>
<proteinExistence type="predicted"/>
<protein>
    <recommendedName>
        <fullName evidence="4">HMG box domain-containing protein</fullName>
    </recommendedName>
</protein>
<reference evidence="5" key="1">
    <citation type="submission" date="2022-07" db="EMBL/GenBank/DDBJ databases">
        <title>Phylogenomic reconstructions and comparative analyses of Kickxellomycotina fungi.</title>
        <authorList>
            <person name="Reynolds N.K."/>
            <person name="Stajich J.E."/>
            <person name="Barry K."/>
            <person name="Grigoriev I.V."/>
            <person name="Crous P."/>
            <person name="Smith M.E."/>
        </authorList>
    </citation>
    <scope>NUCLEOTIDE SEQUENCE</scope>
    <source>
        <strain evidence="5">RSA 861</strain>
    </source>
</reference>
<evidence type="ECO:0000313" key="5">
    <source>
        <dbReference type="EMBL" id="KAJ1915729.1"/>
    </source>
</evidence>
<feature type="compositionally biased region" description="Gly residues" evidence="3">
    <location>
        <begin position="697"/>
        <end position="706"/>
    </location>
</feature>
<comment type="caution">
    <text evidence="5">The sequence shown here is derived from an EMBL/GenBank/DDBJ whole genome shotgun (WGS) entry which is preliminary data.</text>
</comment>
<feature type="compositionally biased region" description="Polar residues" evidence="3">
    <location>
        <begin position="210"/>
        <end position="223"/>
    </location>
</feature>
<dbReference type="OrthoDB" id="1919336at2759"/>
<feature type="DNA-binding region" description="HMG box" evidence="2">
    <location>
        <begin position="281"/>
        <end position="349"/>
    </location>
</feature>
<name>A0A9W7ZZ51_9FUNG</name>
<organism evidence="5 6">
    <name type="scientific">Tieghemiomyces parasiticus</name>
    <dbReference type="NCBI Taxonomy" id="78921"/>
    <lineage>
        <taxon>Eukaryota</taxon>
        <taxon>Fungi</taxon>
        <taxon>Fungi incertae sedis</taxon>
        <taxon>Zoopagomycota</taxon>
        <taxon>Kickxellomycotina</taxon>
        <taxon>Dimargaritomycetes</taxon>
        <taxon>Dimargaritales</taxon>
        <taxon>Dimargaritaceae</taxon>
        <taxon>Tieghemiomyces</taxon>
    </lineage>
</organism>
<feature type="region of interest" description="Disordered" evidence="3">
    <location>
        <begin position="1"/>
        <end position="100"/>
    </location>
</feature>
<feature type="region of interest" description="Disordered" evidence="3">
    <location>
        <begin position="246"/>
        <end position="273"/>
    </location>
</feature>
<feature type="region of interest" description="Disordered" evidence="3">
    <location>
        <begin position="657"/>
        <end position="767"/>
    </location>
</feature>
<evidence type="ECO:0000313" key="6">
    <source>
        <dbReference type="Proteomes" id="UP001150569"/>
    </source>
</evidence>
<dbReference type="GO" id="GO:0005634">
    <property type="term" value="C:nucleus"/>
    <property type="evidence" value="ECO:0007669"/>
    <property type="project" value="UniProtKB-UniRule"/>
</dbReference>
<evidence type="ECO:0000259" key="4">
    <source>
        <dbReference type="PROSITE" id="PS50118"/>
    </source>
</evidence>
<feature type="region of interest" description="Disordered" evidence="3">
    <location>
        <begin position="200"/>
        <end position="232"/>
    </location>
</feature>
<dbReference type="Gene3D" id="1.10.30.10">
    <property type="entry name" value="High mobility group box domain"/>
    <property type="match status" value="1"/>
</dbReference>
<dbReference type="InterPro" id="IPR050342">
    <property type="entry name" value="HMGB"/>
</dbReference>
<feature type="compositionally biased region" description="Basic residues" evidence="3">
    <location>
        <begin position="742"/>
        <end position="751"/>
    </location>
</feature>
<dbReference type="CDD" id="cd00084">
    <property type="entry name" value="HMG-box_SF"/>
    <property type="match status" value="2"/>
</dbReference>
<sequence length="889" mass="91823">MSVSNLNSLLDTSNGLPSPNSMSSEQDFAASGLAHHHDGSDHHHFGREGASGHLGGHPTGHPPAGFGGMAGGPGHHLPKGEYGSNPYGAGDHKEGAADGANFSTVSHAGVNFPVSSSMAAQHGHGMFNPYDRSQTAGFVATHEFAGDSNGHLSVSAGYPATSMYAGAAAGDANVSRAINPSHYGYSQAGPATNVFARHDSGHGSFDGSIGTPSSTIDTASTSVGAKPEQPGAPVRAYSQMTVHTQSGAHANGDMNSPTSSTGGTSTTSAPATPLIAARNTYKRFRNPFIFYVNEMRKKHNPTKASIKNREFVQMMSKEWKQLPEEDKKPYQDMAKADRARYDRDVELHGRIPPRPAKSSIQNKNAGAAAYSAQGISPLNFTDWRTIPHDMAAAGGPGQPYAFMGRESGVYQIPMDQFKMNAAAAAAAGVPPTRPGEPGYDHLVYNYQYNPAKFMSVASSLPNSMPNTPGLPTPGHHTPTAVSDLTPPPAVDHRTPSHAAAGYLPGHGAPAFSAAAVAAATASLPTPNSNIPSPQHLVGSGNASQQPTPTGRHGGPGLTTILPNGAHSHHDFYASQGGHPSALPNPTHGATPAINPTTGQPMTPHHPPSAGGPSSAGANYAAAFSQANGAAALAAVNGQYHHPHAAALAAAHGMNGLSLHHPAAQGHPQAHPQQQQQQHPHHHGGMVHGMDMSMLPGGMPGMMGPGGLSHMNQSGQATAALMAQHAHPQPPTAASQYAEAKLSRTRSIKAGKRPGPTGGAGTAAPGGGHMRSAFAHFIDEERKNIVNANAAKLAAAPHDSLLNPNNAAATGFEHVQNVLVSSGMMDADVALASSSPTTLAHDGGNGRSNAGDVPLSPSMSNEDFIRHMAFKWQRLSPSDKRHYDAMAEQS</sequence>
<evidence type="ECO:0000256" key="1">
    <source>
        <dbReference type="ARBA" id="ARBA00023125"/>
    </source>
</evidence>
<dbReference type="PANTHER" id="PTHR48112">
    <property type="entry name" value="HIGH MOBILITY GROUP PROTEIN DSP1"/>
    <property type="match status" value="1"/>
</dbReference>
<gene>
    <name evidence="5" type="ORF">IWQ60_008350</name>
</gene>
<dbReference type="EMBL" id="JANBPT010000616">
    <property type="protein sequence ID" value="KAJ1915729.1"/>
    <property type="molecule type" value="Genomic_DNA"/>
</dbReference>
<feature type="compositionally biased region" description="Low complexity" evidence="3">
    <location>
        <begin position="256"/>
        <end position="273"/>
    </location>
</feature>
<evidence type="ECO:0000256" key="3">
    <source>
        <dbReference type="SAM" id="MobiDB-lite"/>
    </source>
</evidence>
<dbReference type="PROSITE" id="PS50118">
    <property type="entry name" value="HMG_BOX_2"/>
    <property type="match status" value="1"/>
</dbReference>
<feature type="compositionally biased region" description="Polar residues" evidence="3">
    <location>
        <begin position="1"/>
        <end position="26"/>
    </location>
</feature>
<keyword evidence="6" id="KW-1185">Reference proteome</keyword>
<dbReference type="Pfam" id="PF00505">
    <property type="entry name" value="HMG_box"/>
    <property type="match status" value="1"/>
</dbReference>
<feature type="domain" description="HMG box" evidence="4">
    <location>
        <begin position="281"/>
        <end position="349"/>
    </location>
</feature>